<evidence type="ECO:0000259" key="18">
    <source>
        <dbReference type="PROSITE" id="PS50893"/>
    </source>
</evidence>
<evidence type="ECO:0000256" key="9">
    <source>
        <dbReference type="ARBA" id="ARBA00022857"/>
    </source>
</evidence>
<feature type="transmembrane region" description="Helical" evidence="17">
    <location>
        <begin position="2240"/>
        <end position="2260"/>
    </location>
</feature>
<dbReference type="Pfam" id="PF01061">
    <property type="entry name" value="ABC2_membrane"/>
    <property type="match status" value="2"/>
</dbReference>
<dbReference type="EMBL" id="JH717855">
    <property type="protein sequence ID" value="EWY79771.1"/>
    <property type="molecule type" value="Genomic_DNA"/>
</dbReference>
<keyword evidence="11" id="KW-0560">Oxidoreductase</keyword>
<dbReference type="GO" id="GO:0005524">
    <property type="term" value="F:ATP binding"/>
    <property type="evidence" value="ECO:0007669"/>
    <property type="project" value="UniProtKB-KW"/>
</dbReference>
<dbReference type="PROSITE" id="PS00211">
    <property type="entry name" value="ABC_TRANSPORTER_1"/>
    <property type="match status" value="1"/>
</dbReference>
<dbReference type="GO" id="GO:0016887">
    <property type="term" value="F:ATP hydrolysis activity"/>
    <property type="evidence" value="ECO:0007669"/>
    <property type="project" value="InterPro"/>
</dbReference>
<dbReference type="Pfam" id="PF06422">
    <property type="entry name" value="PDR_CDR"/>
    <property type="match status" value="1"/>
</dbReference>
<dbReference type="InterPro" id="IPR043926">
    <property type="entry name" value="ABCG_dom"/>
</dbReference>
<evidence type="ECO:0000256" key="16">
    <source>
        <dbReference type="SAM" id="MobiDB-lite"/>
    </source>
</evidence>
<feature type="transmembrane region" description="Helical" evidence="17">
    <location>
        <begin position="2043"/>
        <end position="2068"/>
    </location>
</feature>
<feature type="transmembrane region" description="Helical" evidence="17">
    <location>
        <begin position="2003"/>
        <end position="2023"/>
    </location>
</feature>
<name>W9HHV4_FUSOX</name>
<feature type="transmembrane region" description="Helical" evidence="17">
    <location>
        <begin position="1555"/>
        <end position="1575"/>
    </location>
</feature>
<keyword evidence="6" id="KW-0547">Nucleotide-binding</keyword>
<keyword evidence="12 17" id="KW-0472">Membrane</keyword>
<feature type="region of interest" description="Disordered" evidence="16">
    <location>
        <begin position="1591"/>
        <end position="1616"/>
    </location>
</feature>
<dbReference type="InterPro" id="IPR027417">
    <property type="entry name" value="P-loop_NTPase"/>
</dbReference>
<dbReference type="InterPro" id="IPR003593">
    <property type="entry name" value="AAA+_ATPase"/>
</dbReference>
<evidence type="ECO:0000256" key="14">
    <source>
        <dbReference type="ARBA" id="ARBA00071369"/>
    </source>
</evidence>
<dbReference type="SUPFAM" id="SSF51735">
    <property type="entry name" value="NAD(P)-binding Rossmann-fold domains"/>
    <property type="match status" value="1"/>
</dbReference>
<dbReference type="PROSITE" id="PS00061">
    <property type="entry name" value="ADH_SHORT"/>
    <property type="match status" value="1"/>
</dbReference>
<feature type="transmembrane region" description="Helical" evidence="17">
    <location>
        <begin position="1343"/>
        <end position="1365"/>
    </location>
</feature>
<evidence type="ECO:0000256" key="1">
    <source>
        <dbReference type="ARBA" id="ARBA00004141"/>
    </source>
</evidence>
<evidence type="ECO:0000256" key="15">
    <source>
        <dbReference type="ARBA" id="ARBA00082640"/>
    </source>
</evidence>
<keyword evidence="5 17" id="KW-0812">Transmembrane</keyword>
<dbReference type="Gene3D" id="3.40.50.300">
    <property type="entry name" value="P-loop containing nucleotide triphosphate hydrolases"/>
    <property type="match status" value="2"/>
</dbReference>
<gene>
    <name evidence="19" type="ORF">FOYG_17061</name>
</gene>
<feature type="domain" description="ABC transporter" evidence="18">
    <location>
        <begin position="949"/>
        <end position="1199"/>
    </location>
</feature>
<keyword evidence="4" id="KW-0813">Transport</keyword>
<dbReference type="PANTHER" id="PTHR19241">
    <property type="entry name" value="ATP-BINDING CASSETTE TRANSPORTER"/>
    <property type="match status" value="1"/>
</dbReference>
<dbReference type="Gene3D" id="3.40.605.10">
    <property type="entry name" value="Aldehyde Dehydrogenase, Chain A, domain 1"/>
    <property type="match status" value="1"/>
</dbReference>
<dbReference type="GO" id="GO:0140359">
    <property type="term" value="F:ABC-type transporter activity"/>
    <property type="evidence" value="ECO:0007669"/>
    <property type="project" value="InterPro"/>
</dbReference>
<evidence type="ECO:0000313" key="19">
    <source>
        <dbReference type="EMBL" id="EWY79771.1"/>
    </source>
</evidence>
<dbReference type="InterPro" id="IPR016162">
    <property type="entry name" value="Ald_DH_N"/>
</dbReference>
<feature type="transmembrane region" description="Helical" evidence="17">
    <location>
        <begin position="2148"/>
        <end position="2166"/>
    </location>
</feature>
<dbReference type="Gene3D" id="3.40.50.720">
    <property type="entry name" value="NAD(P)-binding Rossmann-like Domain"/>
    <property type="match status" value="1"/>
</dbReference>
<dbReference type="SUPFAM" id="SSF53720">
    <property type="entry name" value="ALDH-like"/>
    <property type="match status" value="1"/>
</dbReference>
<dbReference type="Proteomes" id="UP000030753">
    <property type="component" value="Unassembled WGS sequence"/>
</dbReference>
<feature type="transmembrane region" description="Helical" evidence="17">
    <location>
        <begin position="2088"/>
        <end position="2108"/>
    </location>
</feature>
<dbReference type="InterPro" id="IPR002347">
    <property type="entry name" value="SDR_fam"/>
</dbReference>
<comment type="similarity">
    <text evidence="3">Belongs to the aldehyde dehydrogenase family.</text>
</comment>
<dbReference type="PROSITE" id="PS50893">
    <property type="entry name" value="ABC_TRANSPORTER_2"/>
    <property type="match status" value="2"/>
</dbReference>
<dbReference type="CDD" id="cd03232">
    <property type="entry name" value="ABCG_PDR_domain2"/>
    <property type="match status" value="1"/>
</dbReference>
<dbReference type="InterPro" id="IPR016161">
    <property type="entry name" value="Ald_DH/histidinol_DH"/>
</dbReference>
<dbReference type="GO" id="GO:0016620">
    <property type="term" value="F:oxidoreductase activity, acting on the aldehyde or oxo group of donors, NAD or NADP as acceptor"/>
    <property type="evidence" value="ECO:0007669"/>
    <property type="project" value="InterPro"/>
</dbReference>
<protein>
    <recommendedName>
        <fullName evidence="14">Beta-apo-4'-carotenal oxygenase</fullName>
        <ecNumber evidence="13">1.2.1.82</ecNumber>
    </recommendedName>
    <alternativeName>
        <fullName evidence="15">Beta-apo-4'-carotenal dehydrogenase</fullName>
    </alternativeName>
</protein>
<dbReference type="Pfam" id="PF19055">
    <property type="entry name" value="ABC2_membrane_7"/>
    <property type="match status" value="1"/>
</dbReference>
<evidence type="ECO:0000256" key="6">
    <source>
        <dbReference type="ARBA" id="ARBA00022741"/>
    </source>
</evidence>
<organism evidence="19 20">
    <name type="scientific">Fusarium oxysporum NRRL 32931</name>
    <dbReference type="NCBI Taxonomy" id="660029"/>
    <lineage>
        <taxon>Eukaryota</taxon>
        <taxon>Fungi</taxon>
        <taxon>Dikarya</taxon>
        <taxon>Ascomycota</taxon>
        <taxon>Pezizomycotina</taxon>
        <taxon>Sordariomycetes</taxon>
        <taxon>Hypocreomycetidae</taxon>
        <taxon>Hypocreales</taxon>
        <taxon>Nectriaceae</taxon>
        <taxon>Fusarium</taxon>
        <taxon>Fusarium oxysporum species complex</taxon>
    </lineage>
</organism>
<dbReference type="GO" id="GO:0016117">
    <property type="term" value="P:carotenoid biosynthetic process"/>
    <property type="evidence" value="ECO:0007669"/>
    <property type="project" value="UniProtKB-KW"/>
</dbReference>
<dbReference type="InterPro" id="IPR020904">
    <property type="entry name" value="Sc_DH/Rdtase_CS"/>
</dbReference>
<dbReference type="FunFam" id="3.40.50.300:FF:000054">
    <property type="entry name" value="ABC multidrug transporter atrF"/>
    <property type="match status" value="1"/>
</dbReference>
<accession>W9HHV4</accession>
<proteinExistence type="inferred from homology"/>
<dbReference type="InterPro" id="IPR003439">
    <property type="entry name" value="ABC_transporter-like_ATP-bd"/>
</dbReference>
<keyword evidence="10 17" id="KW-1133">Transmembrane helix</keyword>
<dbReference type="EC" id="1.2.1.82" evidence="13"/>
<evidence type="ECO:0000256" key="10">
    <source>
        <dbReference type="ARBA" id="ARBA00022989"/>
    </source>
</evidence>
<dbReference type="InterPro" id="IPR017871">
    <property type="entry name" value="ABC_transporter-like_CS"/>
</dbReference>
<evidence type="ECO:0000256" key="8">
    <source>
        <dbReference type="ARBA" id="ARBA00022840"/>
    </source>
</evidence>
<dbReference type="InterPro" id="IPR010929">
    <property type="entry name" value="PDR_CDR_ABC"/>
</dbReference>
<feature type="transmembrane region" description="Helical" evidence="17">
    <location>
        <begin position="1453"/>
        <end position="1470"/>
    </location>
</feature>
<dbReference type="GO" id="GO:0016020">
    <property type="term" value="C:membrane"/>
    <property type="evidence" value="ECO:0007669"/>
    <property type="project" value="UniProtKB-SubCell"/>
</dbReference>
<feature type="transmembrane region" description="Helical" evidence="17">
    <location>
        <begin position="2114"/>
        <end position="2136"/>
    </location>
</feature>
<feature type="transmembrane region" description="Helical" evidence="17">
    <location>
        <begin position="1477"/>
        <end position="1495"/>
    </location>
</feature>
<dbReference type="InterPro" id="IPR036291">
    <property type="entry name" value="NAD(P)-bd_dom_sf"/>
</dbReference>
<evidence type="ECO:0000256" key="4">
    <source>
        <dbReference type="ARBA" id="ARBA00022448"/>
    </source>
</evidence>
<dbReference type="FunFam" id="3.40.605.10:FF:000004">
    <property type="entry name" value="Aldehyde dehydrogenase"/>
    <property type="match status" value="1"/>
</dbReference>
<evidence type="ECO:0000256" key="12">
    <source>
        <dbReference type="ARBA" id="ARBA00023136"/>
    </source>
</evidence>
<keyword evidence="8" id="KW-0067">ATP-binding</keyword>
<feature type="transmembrane region" description="Helical" evidence="17">
    <location>
        <begin position="1420"/>
        <end position="1441"/>
    </location>
</feature>
<dbReference type="Pfam" id="PF00171">
    <property type="entry name" value="Aldedh"/>
    <property type="match status" value="1"/>
</dbReference>
<sequence length="2269" mass="253116">MLSLPREGFTIDFVAKIVRCTILNPAITILLAMNSYYASFHDPTHSYWSHKSEAFRPYIYYLTAFSLFLHWTDFLNTRYNNNWTTDPGWDWNNEIVVITGGSSGIGAHLARKLHARNPNTKVVIIDYVPLTWKPLEGAYTKYYQCDLSDSSKICLICEQIRAEVGHPTVLVNNAGICRGATVCDGSYADVEATMRTNLIAPFLLVKEFGPDMVRQNHGHIINISSMSALLPPAQVADYAATKAGLVALHEALQLELKESDRVRLSLVVLSFTRTPLFKGETNQSNFFFPLLHVESVSEAIAETLWSGYGKTIFMPGIMRYIAMLKGGPEWLWLLAREATEESSTWDLIPLSGNSMDKDCHMEKPGARSSMGICPISAGRGWRGHFGAIPSLDPRTLLIYGAWRVHQLQRVWWMLEDNKDRIVKALHQDLHKHKLEALSVDVCGIQTACLNALNHLKSWTSDDKPSRLNALNLFGGARVRKEPKGVALILSAWNYPFMELFEPMICAIAAGCSMALKPSEVAIASQNLIEEIVPQYLDREAICVLTAGPQEMEYILQKRWDHIFFTGSTKVGRLIYEKAASHLTSVTLELGGQAPAIVSAKADIDLAAKRIAAAKFVNAGQVCLTVNHVFVDPAVKEQFLSCLVKYFDQYLLGSGRSPDYYSHIINDRNFNRLSALLEQTSGKVIYGGKRDATTRYFPPTVVDNVKPTDSLMSEELFGPILPILDGTLDEAIAYTVKNRHPLALYPFTNSPADKDKVLRLTASGGVTINDAIIHMLVENAPFGGTGHSGIGAYHGQHGFKEFTHFRTVVDIPKWMDILLKSRFPPYTDQRALALAKIFRPIDKVWFDRNGRRIRPRFRWVWRLLGGCTVLALPENTSCGHTGYAFLFVIYSLLSMAYGNLLSPVTPEPLTKEPPPDDIFSPRHLGITWNNLTVKVECSDTAIHENVVSQLDPSKILHRLRRKPAQKEILENSHGCVKPGEMLLVLGRPGSGCSTLLNVLANQRHGYASVAGDVYYGSMDATEAKRYRGQIILSSEDDIFFSSLTVGKTLDFAARLKRANRNTSTTTESSQEDVTNHLLRSLNIEHTATTKIGNEYIRGVSGGERRRVSLAECLTTRGSIYCWDNSTRGLDASTALEFVTTIRGLANRSGISSIMTLYQAGNDIYRLFDKVLILEGGRQIFYGPSKEACPFIQSLGFQCREGANFADFLTSITVKTERVISPGFENNFPQNAEAIRDEYEKSKFYSEMSAEYEYPSTSQAREVTRRFQETIQTEKSTHLPDKSPLTVGFISQVHACTIRQYQVIFGDQVTFWTKQATVLVQAVVAGSLFYDAPSTSAGVSLRSGAIFFAIMFNTLLAMSEVTVSFSGRSVLAKHRSFALLHPATFCFAQIATDIPIILSQISIFSLILYFMVGLTLSAKTFFIFWVTLLSTTMCMTALFRAIGAAFTTFDKATKVSGLAIIATVLYTGFMIPKPDMHPWFVWIYWINPLAYAFNILVSNEFSGKTIPCVGANLLPSGPGYNDTNHQACAGISGAVPGQTFVTGDAYLESISFSRSDLWRNFGIILAWWTLFVTITVASTSRWKFSSRGTSMLHTPREKKLESQKTKPPYGDEETQDSSGATLSVEYQTSAATGGILAQNTSIFTWKDISYTVKTAAGDRQLLDNVYGWVKPGMLGALMGASGAGKTTLLDVLAQRKTEGSIKGSIMVDGRPLPISFQRSAGYCEQFDTHEPYATVREVLEFSALLRQSRDVSREEKLKYVNEIIGLLELEDLADTLIGTVGDGLSVEQRKRVTIGVELASKPRILLFLDEPTSGLDGQSAFNIVRFLRKLANLGQAILVTIHQPSAQLFSQFDTLLLLARGGKMVYFGNIGKDAGIIKAYFNRNGAPCPPQANPAEHIIDVVSGKSSQLDWAKVWRDSPEHYAAVKHLDLMISDAASKRPGTIDDGFEFAQPLWTQIKLVTKRMNISLFRNTGYINNKFILHIFCGLYNGFSFWKTGNSLDDLQLRIFTIFNFIFVAPGVINQLQPLFIERRNLFEARESKSKTYSWIAFVSALIVSEIPYLIICAILYFSSWYYTVGFPVAAKRSGSTLFVMLMYEFLYTGIGQFVAAYAPNPVFASLINPFILGMLIMFCGVLVAYRQITAFWRYWLYWLNPFSYIIGSLMIFTSWDLPIRCSGDEFTLFTPPDGLSCGEYLSSYLSMGVTSNLTDPADMEMCRVCPYRNSSDYFMGLNLKDYYYGWRDAGIVALFAMSSYSLVFLLMKLRTKRSKAAK</sequence>
<dbReference type="InterPro" id="IPR013525">
    <property type="entry name" value="ABC2_TM"/>
</dbReference>
<evidence type="ECO:0000256" key="5">
    <source>
        <dbReference type="ARBA" id="ARBA00022692"/>
    </source>
</evidence>
<dbReference type="InterPro" id="IPR034001">
    <property type="entry name" value="ABCG_PDR_1"/>
</dbReference>
<dbReference type="PRINTS" id="PR00080">
    <property type="entry name" value="SDRFAMILY"/>
</dbReference>
<dbReference type="SUPFAM" id="SSF52540">
    <property type="entry name" value="P-loop containing nucleoside triphosphate hydrolases"/>
    <property type="match status" value="2"/>
</dbReference>
<evidence type="ECO:0000256" key="13">
    <source>
        <dbReference type="ARBA" id="ARBA00066967"/>
    </source>
</evidence>
<feature type="transmembrane region" description="Helical" evidence="17">
    <location>
        <begin position="1385"/>
        <end position="1408"/>
    </location>
</feature>
<dbReference type="HOGENOM" id="CLU_230463_0_0_1"/>
<feature type="compositionally biased region" description="Basic and acidic residues" evidence="16">
    <location>
        <begin position="1592"/>
        <end position="1602"/>
    </location>
</feature>
<evidence type="ECO:0000256" key="3">
    <source>
        <dbReference type="ARBA" id="ARBA00009986"/>
    </source>
</evidence>
<evidence type="ECO:0000256" key="2">
    <source>
        <dbReference type="ARBA" id="ARBA00006012"/>
    </source>
</evidence>
<comment type="subcellular location">
    <subcellularLocation>
        <location evidence="1">Membrane</location>
        <topology evidence="1">Multi-pass membrane protein</topology>
    </subcellularLocation>
</comment>
<evidence type="ECO:0000313" key="20">
    <source>
        <dbReference type="Proteomes" id="UP000030753"/>
    </source>
</evidence>
<dbReference type="Pfam" id="PF00106">
    <property type="entry name" value="adh_short"/>
    <property type="match status" value="1"/>
</dbReference>
<keyword evidence="7" id="KW-0125">Carotenoid biosynthesis</keyword>
<evidence type="ECO:0000256" key="11">
    <source>
        <dbReference type="ARBA" id="ARBA00023002"/>
    </source>
</evidence>
<evidence type="ECO:0000256" key="7">
    <source>
        <dbReference type="ARBA" id="ARBA00022746"/>
    </source>
</evidence>
<comment type="similarity">
    <text evidence="2">Belongs to the ABC transporter superfamily. ABCG family. PDR (TC 3.A.1.205) subfamily.</text>
</comment>
<dbReference type="CDD" id="cd03233">
    <property type="entry name" value="ABCG_PDR_domain1"/>
    <property type="match status" value="1"/>
</dbReference>
<feature type="domain" description="ABC transporter" evidence="18">
    <location>
        <begin position="1641"/>
        <end position="1884"/>
    </location>
</feature>
<dbReference type="SMART" id="SM00382">
    <property type="entry name" value="AAA"/>
    <property type="match status" value="2"/>
</dbReference>
<reference evidence="19 20" key="1">
    <citation type="submission" date="2011-06" db="EMBL/GenBank/DDBJ databases">
        <title>The Genome Sequence of Fusarium oxysporum FOSC 3-a.</title>
        <authorList>
            <consortium name="The Broad Institute Genome Sequencing Platform"/>
            <person name="Ma L.-J."/>
            <person name="Gale L.R."/>
            <person name="Schwartz D.C."/>
            <person name="Zhou S."/>
            <person name="Corby-Kistler H."/>
            <person name="Young S.K."/>
            <person name="Zeng Q."/>
            <person name="Gargeya S."/>
            <person name="Fitzgerald M."/>
            <person name="Haas B."/>
            <person name="Abouelleil A."/>
            <person name="Alvarado L."/>
            <person name="Arachchi H.M."/>
            <person name="Berlin A."/>
            <person name="Brown A."/>
            <person name="Chapman S.B."/>
            <person name="Chen Z."/>
            <person name="Dunbar C."/>
            <person name="Freedman E."/>
            <person name="Gearin G."/>
            <person name="Gellesch M."/>
            <person name="Goldberg J."/>
            <person name="Griggs A."/>
            <person name="Gujja S."/>
            <person name="Heiman D."/>
            <person name="Howarth C."/>
            <person name="Larson L."/>
            <person name="Lui A."/>
            <person name="MacDonald P.J.P."/>
            <person name="Mehta T."/>
            <person name="Montmayeur A."/>
            <person name="Murphy C."/>
            <person name="Neiman D."/>
            <person name="Pearson M."/>
            <person name="Priest M."/>
            <person name="Roberts A."/>
            <person name="Saif S."/>
            <person name="Shea T."/>
            <person name="Shenoy N."/>
            <person name="Sisk P."/>
            <person name="Stolte C."/>
            <person name="Sykes S."/>
            <person name="Wortman J."/>
            <person name="Nusbaum C."/>
            <person name="Birren B."/>
        </authorList>
    </citation>
    <scope>NUCLEOTIDE SEQUENCE [LARGE SCALE GENOMIC DNA]</scope>
    <source>
        <strain evidence="20">FOSC 3-a</strain>
    </source>
</reference>
<dbReference type="PRINTS" id="PR00081">
    <property type="entry name" value="GDHRDH"/>
</dbReference>
<dbReference type="Gene3D" id="3.40.309.10">
    <property type="entry name" value="Aldehyde Dehydrogenase, Chain A, domain 2"/>
    <property type="match status" value="1"/>
</dbReference>
<dbReference type="Pfam" id="PF00005">
    <property type="entry name" value="ABC_tran"/>
    <property type="match status" value="2"/>
</dbReference>
<dbReference type="InterPro" id="IPR016163">
    <property type="entry name" value="Ald_DH_C"/>
</dbReference>
<evidence type="ECO:0000256" key="17">
    <source>
        <dbReference type="SAM" id="Phobius"/>
    </source>
</evidence>
<dbReference type="InterPro" id="IPR034003">
    <property type="entry name" value="ABCG_PDR_2"/>
</dbReference>
<dbReference type="InterPro" id="IPR015590">
    <property type="entry name" value="Aldehyde_DH_dom"/>
</dbReference>
<keyword evidence="9" id="KW-0521">NADP</keyword>